<dbReference type="SUPFAM" id="SSF54631">
    <property type="entry name" value="CBS-domain pair"/>
    <property type="match status" value="1"/>
</dbReference>
<evidence type="ECO:0000256" key="2">
    <source>
        <dbReference type="ARBA" id="ARBA00006337"/>
    </source>
</evidence>
<evidence type="ECO:0000259" key="11">
    <source>
        <dbReference type="PROSITE" id="PS51371"/>
    </source>
</evidence>
<keyword evidence="14" id="KW-1185">Reference proteome</keyword>
<organism evidence="13 14">
    <name type="scientific">Blautia difficilis</name>
    <dbReference type="NCBI Taxonomy" id="2763027"/>
    <lineage>
        <taxon>Bacteria</taxon>
        <taxon>Bacillati</taxon>
        <taxon>Bacillota</taxon>
        <taxon>Clostridia</taxon>
        <taxon>Lachnospirales</taxon>
        <taxon>Lachnospiraceae</taxon>
        <taxon>Blautia</taxon>
    </lineage>
</organism>
<dbReference type="InterPro" id="IPR046342">
    <property type="entry name" value="CBS_dom_sf"/>
</dbReference>
<dbReference type="PANTHER" id="PTHR22777:SF17">
    <property type="entry name" value="UPF0053 PROTEIN SLL0260"/>
    <property type="match status" value="1"/>
</dbReference>
<sequence length="428" mass="48042">MDSSTIFQLTAVIILILLSAFFSSAETAMTTVNKIRVQSLASQGDKRAIILEKIISNSPKMLSTILIGNNIVNMSVSALMTTLTIQLFGNAYVGIATGILTLLILIFGEITPKNLATIHAEKLALSYSRIIYFLIVLLTPAAFIITKITSGVLALLHIDPNTRVNVMTEHELRTLVNVGQEEGVIENEEKKMIYNVFDFGDSAARDVMIPRIDMTFVNVDSTYEELMEIFREVMHTRFPVYEDNTDNVIGIINMKDLLVYPKDQTFSIRKILREPYFTYEYKATADLMIEMRKASVNLAIVLDEYGATTGLVTLEDLLEEIVGEIRDEYDEDEVEDIKEIQPGREYVVQGSAKLDDINEALGTQLESEDYDSIGGYIIEQLDCLPSEGQSVTLENGTRLVVDLLDKNRIELVHIWLPEKSENANSEQD</sequence>
<dbReference type="Gene3D" id="3.10.580.10">
    <property type="entry name" value="CBS-domain"/>
    <property type="match status" value="1"/>
</dbReference>
<protein>
    <submittedName>
        <fullName evidence="13">HlyC/CorC family transporter</fullName>
    </submittedName>
</protein>
<feature type="transmembrane region" description="Helical" evidence="10">
    <location>
        <begin position="131"/>
        <end position="156"/>
    </location>
</feature>
<comment type="subcellular location">
    <subcellularLocation>
        <location evidence="1">Membrane</location>
        <topology evidence="1">Multi-pass membrane protein</topology>
    </subcellularLocation>
</comment>
<keyword evidence="7 9" id="KW-0472">Membrane</keyword>
<dbReference type="PANTHER" id="PTHR22777">
    <property type="entry name" value="HEMOLYSIN-RELATED"/>
    <property type="match status" value="1"/>
</dbReference>
<evidence type="ECO:0000256" key="3">
    <source>
        <dbReference type="ARBA" id="ARBA00022692"/>
    </source>
</evidence>
<dbReference type="PROSITE" id="PS51846">
    <property type="entry name" value="CNNM"/>
    <property type="match status" value="1"/>
</dbReference>
<comment type="similarity">
    <text evidence="2">Belongs to the UPF0053 family.</text>
</comment>
<feature type="transmembrane region" description="Helical" evidence="10">
    <location>
        <begin position="6"/>
        <end position="25"/>
    </location>
</feature>
<evidence type="ECO:0000256" key="8">
    <source>
        <dbReference type="PROSITE-ProRule" id="PRU00703"/>
    </source>
</evidence>
<feature type="domain" description="CNNM transmembrane" evidence="12">
    <location>
        <begin position="1"/>
        <end position="189"/>
    </location>
</feature>
<evidence type="ECO:0000256" key="4">
    <source>
        <dbReference type="ARBA" id="ARBA00022737"/>
    </source>
</evidence>
<dbReference type="Gene3D" id="3.30.465.10">
    <property type="match status" value="1"/>
</dbReference>
<accession>A0ABR7IIW2</accession>
<evidence type="ECO:0000313" key="13">
    <source>
        <dbReference type="EMBL" id="MBC5779959.1"/>
    </source>
</evidence>
<reference evidence="13 14" key="1">
    <citation type="submission" date="2020-08" db="EMBL/GenBank/DDBJ databases">
        <title>Genome public.</title>
        <authorList>
            <person name="Liu C."/>
            <person name="Sun Q."/>
        </authorList>
    </citation>
    <scope>NUCLEOTIDE SEQUENCE [LARGE SCALE GENOMIC DNA]</scope>
    <source>
        <strain evidence="13 14">M29</strain>
    </source>
</reference>
<dbReference type="EMBL" id="JACOQG010000014">
    <property type="protein sequence ID" value="MBC5779959.1"/>
    <property type="molecule type" value="Genomic_DNA"/>
</dbReference>
<dbReference type="Pfam" id="PF01595">
    <property type="entry name" value="CNNM"/>
    <property type="match status" value="1"/>
</dbReference>
<dbReference type="Pfam" id="PF03471">
    <property type="entry name" value="CorC_HlyC"/>
    <property type="match status" value="1"/>
</dbReference>
<evidence type="ECO:0000256" key="5">
    <source>
        <dbReference type="ARBA" id="ARBA00022989"/>
    </source>
</evidence>
<feature type="transmembrane region" description="Helical" evidence="10">
    <location>
        <begin position="61"/>
        <end position="85"/>
    </location>
</feature>
<dbReference type="PROSITE" id="PS51371">
    <property type="entry name" value="CBS"/>
    <property type="match status" value="2"/>
</dbReference>
<comment type="caution">
    <text evidence="13">The sequence shown here is derived from an EMBL/GenBank/DDBJ whole genome shotgun (WGS) entry which is preliminary data.</text>
</comment>
<feature type="domain" description="CBS" evidence="11">
    <location>
        <begin position="271"/>
        <end position="328"/>
    </location>
</feature>
<name>A0ABR7IIW2_9FIRM</name>
<evidence type="ECO:0000256" key="1">
    <source>
        <dbReference type="ARBA" id="ARBA00004141"/>
    </source>
</evidence>
<dbReference type="InterPro" id="IPR016169">
    <property type="entry name" value="FAD-bd_PCMH_sub2"/>
</dbReference>
<feature type="transmembrane region" description="Helical" evidence="10">
    <location>
        <begin position="91"/>
        <end position="110"/>
    </location>
</feature>
<evidence type="ECO:0000256" key="6">
    <source>
        <dbReference type="ARBA" id="ARBA00023122"/>
    </source>
</evidence>
<dbReference type="Proteomes" id="UP000649826">
    <property type="component" value="Unassembled WGS sequence"/>
</dbReference>
<dbReference type="SMART" id="SM01091">
    <property type="entry name" value="CorC_HlyC"/>
    <property type="match status" value="1"/>
</dbReference>
<keyword evidence="6 8" id="KW-0129">CBS domain</keyword>
<keyword evidence="3 9" id="KW-0812">Transmembrane</keyword>
<dbReference type="InterPro" id="IPR044751">
    <property type="entry name" value="Ion_transp-like_CBS"/>
</dbReference>
<dbReference type="Pfam" id="PF00571">
    <property type="entry name" value="CBS"/>
    <property type="match status" value="2"/>
</dbReference>
<gene>
    <name evidence="13" type="ORF">H8Z82_09840</name>
</gene>
<proteinExistence type="inferred from homology"/>
<dbReference type="SUPFAM" id="SSF56176">
    <property type="entry name" value="FAD-binding/transporter-associated domain-like"/>
    <property type="match status" value="1"/>
</dbReference>
<evidence type="ECO:0000256" key="10">
    <source>
        <dbReference type="SAM" id="Phobius"/>
    </source>
</evidence>
<keyword evidence="5 9" id="KW-1133">Transmembrane helix</keyword>
<evidence type="ECO:0000256" key="7">
    <source>
        <dbReference type="ARBA" id="ARBA00023136"/>
    </source>
</evidence>
<dbReference type="RefSeq" id="WP_186995016.1">
    <property type="nucleotide sequence ID" value="NZ_JACOQG010000014.1"/>
</dbReference>
<dbReference type="CDD" id="cd04590">
    <property type="entry name" value="CBS_pair_CorC_HlyC_assoc"/>
    <property type="match status" value="1"/>
</dbReference>
<dbReference type="InterPro" id="IPR002550">
    <property type="entry name" value="CNNM"/>
</dbReference>
<evidence type="ECO:0000259" key="12">
    <source>
        <dbReference type="PROSITE" id="PS51846"/>
    </source>
</evidence>
<evidence type="ECO:0000256" key="9">
    <source>
        <dbReference type="PROSITE-ProRule" id="PRU01193"/>
    </source>
</evidence>
<dbReference type="InterPro" id="IPR005170">
    <property type="entry name" value="Transptr-assoc_dom"/>
</dbReference>
<dbReference type="InterPro" id="IPR036318">
    <property type="entry name" value="FAD-bd_PCMH-like_sf"/>
</dbReference>
<feature type="domain" description="CBS" evidence="11">
    <location>
        <begin position="208"/>
        <end position="268"/>
    </location>
</feature>
<evidence type="ECO:0000313" key="14">
    <source>
        <dbReference type="Proteomes" id="UP000649826"/>
    </source>
</evidence>
<keyword evidence="4" id="KW-0677">Repeat</keyword>
<dbReference type="InterPro" id="IPR000644">
    <property type="entry name" value="CBS_dom"/>
</dbReference>